<comment type="similarity">
    <text evidence="1">Belongs to the ABC transporter superfamily.</text>
</comment>
<keyword evidence="8" id="KW-1185">Reference proteome</keyword>
<proteinExistence type="inferred from homology"/>
<dbReference type="CDD" id="cd03224">
    <property type="entry name" value="ABC_TM1139_LivF_branched"/>
    <property type="match status" value="1"/>
</dbReference>
<keyword evidence="5" id="KW-0029">Amino-acid transport</keyword>
<dbReference type="RefSeq" id="WP_133959083.1">
    <property type="nucleotide sequence ID" value="NZ_SORI01000028.1"/>
</dbReference>
<dbReference type="InterPro" id="IPR030660">
    <property type="entry name" value="ABC_branched_ATPase_LivF/BraG"/>
</dbReference>
<keyword evidence="2" id="KW-0813">Transport</keyword>
<dbReference type="SUPFAM" id="SSF52540">
    <property type="entry name" value="P-loop containing nucleoside triphosphate hydrolases"/>
    <property type="match status" value="1"/>
</dbReference>
<dbReference type="SMART" id="SM00382">
    <property type="entry name" value="AAA"/>
    <property type="match status" value="1"/>
</dbReference>
<sequence>MTGTAERKVLLEVKDLHVSYGAIKALSGVSLKVFEGEIVSVIGSNGAGKSTLMNAIMAMVRREKGEVLLAGVPLEAKSYRVVQQGISLSPEGRKVFAPLTVLENLRMGAFPRGSDRKVEDDLEWVFSLFPRLKERIGQYAGTLSGGEQQMLAIGRALMARPKVLLLDEPSLGLAPIIIRDIFKELRRINNEGVTILLVEQNARQALLLSHRGYVLQTGHMVQEGPSEELLANADIKAAYLGGAHGGGKTTRALS</sequence>
<evidence type="ECO:0000313" key="8">
    <source>
        <dbReference type="Proteomes" id="UP000295066"/>
    </source>
</evidence>
<evidence type="ECO:0000256" key="3">
    <source>
        <dbReference type="ARBA" id="ARBA00022741"/>
    </source>
</evidence>
<feature type="domain" description="ABC transporter" evidence="6">
    <location>
        <begin position="11"/>
        <end position="242"/>
    </location>
</feature>
<dbReference type="GO" id="GO:0005524">
    <property type="term" value="F:ATP binding"/>
    <property type="evidence" value="ECO:0007669"/>
    <property type="project" value="UniProtKB-KW"/>
</dbReference>
<evidence type="ECO:0000256" key="1">
    <source>
        <dbReference type="ARBA" id="ARBA00005417"/>
    </source>
</evidence>
<name>A0A4R8M3U7_9BACT</name>
<dbReference type="InterPro" id="IPR017871">
    <property type="entry name" value="ABC_transporter-like_CS"/>
</dbReference>
<dbReference type="InterPro" id="IPR027417">
    <property type="entry name" value="P-loop_NTPase"/>
</dbReference>
<dbReference type="Gene3D" id="3.40.50.300">
    <property type="entry name" value="P-loop containing nucleotide triphosphate hydrolases"/>
    <property type="match status" value="1"/>
</dbReference>
<reference evidence="7 8" key="1">
    <citation type="submission" date="2019-03" db="EMBL/GenBank/DDBJ databases">
        <title>Genomic Encyclopedia of Type Strains, Phase IV (KMG-IV): sequencing the most valuable type-strain genomes for metagenomic binning, comparative biology and taxonomic classification.</title>
        <authorList>
            <person name="Goeker M."/>
        </authorList>
    </citation>
    <scope>NUCLEOTIDE SEQUENCE [LARGE SCALE GENOMIC DNA]</scope>
    <source>
        <strain evidence="7 8">DSM 25964</strain>
    </source>
</reference>
<dbReference type="Pfam" id="PF00005">
    <property type="entry name" value="ABC_tran"/>
    <property type="match status" value="1"/>
</dbReference>
<keyword evidence="3" id="KW-0547">Nucleotide-binding</keyword>
<accession>A0A4R8M3U7</accession>
<dbReference type="InterPro" id="IPR052156">
    <property type="entry name" value="BCAA_Transport_ATP-bd_LivF"/>
</dbReference>
<dbReference type="GO" id="GO:0016887">
    <property type="term" value="F:ATP hydrolysis activity"/>
    <property type="evidence" value="ECO:0007669"/>
    <property type="project" value="InterPro"/>
</dbReference>
<dbReference type="AlphaFoldDB" id="A0A4R8M3U7"/>
<keyword evidence="4 7" id="KW-0067">ATP-binding</keyword>
<dbReference type="PANTHER" id="PTHR43820">
    <property type="entry name" value="HIGH-AFFINITY BRANCHED-CHAIN AMINO ACID TRANSPORT ATP-BINDING PROTEIN LIVF"/>
    <property type="match status" value="1"/>
</dbReference>
<dbReference type="PIRSF" id="PIRSF039137">
    <property type="entry name" value="ABC_branched_ATPase"/>
    <property type="match status" value="1"/>
</dbReference>
<dbReference type="PANTHER" id="PTHR43820:SF4">
    <property type="entry name" value="HIGH-AFFINITY BRANCHED-CHAIN AMINO ACID TRANSPORT ATP-BINDING PROTEIN LIVF"/>
    <property type="match status" value="1"/>
</dbReference>
<comment type="caution">
    <text evidence="7">The sequence shown here is derived from an EMBL/GenBank/DDBJ whole genome shotgun (WGS) entry which is preliminary data.</text>
</comment>
<dbReference type="GO" id="GO:0015807">
    <property type="term" value="P:L-amino acid transport"/>
    <property type="evidence" value="ECO:0007669"/>
    <property type="project" value="TreeGrafter"/>
</dbReference>
<dbReference type="OrthoDB" id="2715at2"/>
<gene>
    <name evidence="7" type="ORF">C8D99_1285</name>
</gene>
<evidence type="ECO:0000256" key="5">
    <source>
        <dbReference type="ARBA" id="ARBA00022970"/>
    </source>
</evidence>
<evidence type="ECO:0000313" key="7">
    <source>
        <dbReference type="EMBL" id="TDY54234.1"/>
    </source>
</evidence>
<dbReference type="GO" id="GO:0015658">
    <property type="term" value="F:branched-chain amino acid transmembrane transporter activity"/>
    <property type="evidence" value="ECO:0007669"/>
    <property type="project" value="InterPro"/>
</dbReference>
<dbReference type="PROSITE" id="PS00211">
    <property type="entry name" value="ABC_TRANSPORTER_1"/>
    <property type="match status" value="1"/>
</dbReference>
<evidence type="ECO:0000259" key="6">
    <source>
        <dbReference type="PROSITE" id="PS50893"/>
    </source>
</evidence>
<protein>
    <submittedName>
        <fullName evidence="7">Amino acid/amide ABC transporter ATP-binding protein 2 (HAAT family)</fullName>
    </submittedName>
</protein>
<dbReference type="InterPro" id="IPR003593">
    <property type="entry name" value="AAA+_ATPase"/>
</dbReference>
<dbReference type="PROSITE" id="PS50893">
    <property type="entry name" value="ABC_TRANSPORTER_2"/>
    <property type="match status" value="1"/>
</dbReference>
<evidence type="ECO:0000256" key="2">
    <source>
        <dbReference type="ARBA" id="ARBA00022448"/>
    </source>
</evidence>
<evidence type="ECO:0000256" key="4">
    <source>
        <dbReference type="ARBA" id="ARBA00022840"/>
    </source>
</evidence>
<organism evidence="7 8">
    <name type="scientific">Aminivibrio pyruvatiphilus</name>
    <dbReference type="NCBI Taxonomy" id="1005740"/>
    <lineage>
        <taxon>Bacteria</taxon>
        <taxon>Thermotogati</taxon>
        <taxon>Synergistota</taxon>
        <taxon>Synergistia</taxon>
        <taxon>Synergistales</taxon>
        <taxon>Aminobacteriaceae</taxon>
        <taxon>Aminivibrio</taxon>
    </lineage>
</organism>
<dbReference type="InterPro" id="IPR003439">
    <property type="entry name" value="ABC_transporter-like_ATP-bd"/>
</dbReference>
<dbReference type="EMBL" id="SORI01000028">
    <property type="protein sequence ID" value="TDY54234.1"/>
    <property type="molecule type" value="Genomic_DNA"/>
</dbReference>
<dbReference type="Proteomes" id="UP000295066">
    <property type="component" value="Unassembled WGS sequence"/>
</dbReference>